<organism evidence="1 2">
    <name type="scientific">Roseovarius gaetbuli</name>
    <dbReference type="NCBI Taxonomy" id="1356575"/>
    <lineage>
        <taxon>Bacteria</taxon>
        <taxon>Pseudomonadati</taxon>
        <taxon>Pseudomonadota</taxon>
        <taxon>Alphaproteobacteria</taxon>
        <taxon>Rhodobacterales</taxon>
        <taxon>Roseobacteraceae</taxon>
        <taxon>Roseovarius</taxon>
    </lineage>
</organism>
<proteinExistence type="predicted"/>
<protein>
    <submittedName>
        <fullName evidence="1">Uncharacterized protein</fullName>
    </submittedName>
</protein>
<accession>A0A1X6Z3I1</accession>
<dbReference type="EMBL" id="FWFJ01000012">
    <property type="protein sequence ID" value="SLN39027.1"/>
    <property type="molecule type" value="Genomic_DNA"/>
</dbReference>
<gene>
    <name evidence="1" type="ORF">ROG8370_01604</name>
</gene>
<evidence type="ECO:0000313" key="1">
    <source>
        <dbReference type="EMBL" id="SLN39027.1"/>
    </source>
</evidence>
<evidence type="ECO:0000313" key="2">
    <source>
        <dbReference type="Proteomes" id="UP000194012"/>
    </source>
</evidence>
<name>A0A1X6Z3I1_9RHOB</name>
<reference evidence="2" key="1">
    <citation type="submission" date="2017-03" db="EMBL/GenBank/DDBJ databases">
        <authorList>
            <person name="Rodrigo-Torres L."/>
            <person name="Arahal R.D."/>
            <person name="Lucena T."/>
        </authorList>
    </citation>
    <scope>NUCLEOTIDE SEQUENCE [LARGE SCALE GENOMIC DNA]</scope>
    <source>
        <strain evidence="2">CECT 8370</strain>
    </source>
</reference>
<sequence>MLKWCGKSFDPEETGERDIRMIIGSFAARRRCPLMSHRHVGSMKDQ</sequence>
<keyword evidence="2" id="KW-1185">Reference proteome</keyword>
<dbReference type="Proteomes" id="UP000194012">
    <property type="component" value="Unassembled WGS sequence"/>
</dbReference>
<dbReference type="AlphaFoldDB" id="A0A1X6Z3I1"/>